<name>A0A392RJI4_9FABA</name>
<dbReference type="Proteomes" id="UP000265520">
    <property type="component" value="Unassembled WGS sequence"/>
</dbReference>
<protein>
    <submittedName>
        <fullName evidence="1">Cellulose synthase-like protein H1-like</fullName>
    </submittedName>
</protein>
<dbReference type="EMBL" id="LXQA010237180">
    <property type="protein sequence ID" value="MCI36763.1"/>
    <property type="molecule type" value="Genomic_DNA"/>
</dbReference>
<evidence type="ECO:0000313" key="2">
    <source>
        <dbReference type="Proteomes" id="UP000265520"/>
    </source>
</evidence>
<reference evidence="1 2" key="1">
    <citation type="journal article" date="2018" name="Front. Plant Sci.">
        <title>Red Clover (Trifolium pratense) and Zigzag Clover (T. medium) - A Picture of Genomic Similarities and Differences.</title>
        <authorList>
            <person name="Dluhosova J."/>
            <person name="Istvanek J."/>
            <person name="Nedelnik J."/>
            <person name="Repkova J."/>
        </authorList>
    </citation>
    <scope>NUCLEOTIDE SEQUENCE [LARGE SCALE GENOMIC DNA]</scope>
    <source>
        <strain evidence="2">cv. 10/8</strain>
        <tissue evidence="1">Leaf</tissue>
    </source>
</reference>
<keyword evidence="2" id="KW-1185">Reference proteome</keyword>
<sequence>AMVKLLGISDTVFEVTQKENPTSVAAAEDDADAGRFTFDESPAFVVN</sequence>
<feature type="non-terminal residue" evidence="1">
    <location>
        <position position="1"/>
    </location>
</feature>
<dbReference type="AlphaFoldDB" id="A0A392RJI4"/>
<comment type="caution">
    <text evidence="1">The sequence shown here is derived from an EMBL/GenBank/DDBJ whole genome shotgun (WGS) entry which is preliminary data.</text>
</comment>
<accession>A0A392RJI4</accession>
<proteinExistence type="predicted"/>
<evidence type="ECO:0000313" key="1">
    <source>
        <dbReference type="EMBL" id="MCI36763.1"/>
    </source>
</evidence>
<organism evidence="1 2">
    <name type="scientific">Trifolium medium</name>
    <dbReference type="NCBI Taxonomy" id="97028"/>
    <lineage>
        <taxon>Eukaryota</taxon>
        <taxon>Viridiplantae</taxon>
        <taxon>Streptophyta</taxon>
        <taxon>Embryophyta</taxon>
        <taxon>Tracheophyta</taxon>
        <taxon>Spermatophyta</taxon>
        <taxon>Magnoliopsida</taxon>
        <taxon>eudicotyledons</taxon>
        <taxon>Gunneridae</taxon>
        <taxon>Pentapetalae</taxon>
        <taxon>rosids</taxon>
        <taxon>fabids</taxon>
        <taxon>Fabales</taxon>
        <taxon>Fabaceae</taxon>
        <taxon>Papilionoideae</taxon>
        <taxon>50 kb inversion clade</taxon>
        <taxon>NPAAA clade</taxon>
        <taxon>Hologalegina</taxon>
        <taxon>IRL clade</taxon>
        <taxon>Trifolieae</taxon>
        <taxon>Trifolium</taxon>
    </lineage>
</organism>